<dbReference type="OrthoDB" id="4202778at2759"/>
<organism evidence="3 4">
    <name type="scientific">Choiromyces venosus 120613-1</name>
    <dbReference type="NCBI Taxonomy" id="1336337"/>
    <lineage>
        <taxon>Eukaryota</taxon>
        <taxon>Fungi</taxon>
        <taxon>Dikarya</taxon>
        <taxon>Ascomycota</taxon>
        <taxon>Pezizomycotina</taxon>
        <taxon>Pezizomycetes</taxon>
        <taxon>Pezizales</taxon>
        <taxon>Tuberaceae</taxon>
        <taxon>Choiromyces</taxon>
    </lineage>
</organism>
<proteinExistence type="predicted"/>
<accession>A0A3N4K172</accession>
<reference evidence="3 4" key="1">
    <citation type="journal article" date="2018" name="Nat. Ecol. Evol.">
        <title>Pezizomycetes genomes reveal the molecular basis of ectomycorrhizal truffle lifestyle.</title>
        <authorList>
            <person name="Murat C."/>
            <person name="Payen T."/>
            <person name="Noel B."/>
            <person name="Kuo A."/>
            <person name="Morin E."/>
            <person name="Chen J."/>
            <person name="Kohler A."/>
            <person name="Krizsan K."/>
            <person name="Balestrini R."/>
            <person name="Da Silva C."/>
            <person name="Montanini B."/>
            <person name="Hainaut M."/>
            <person name="Levati E."/>
            <person name="Barry K.W."/>
            <person name="Belfiori B."/>
            <person name="Cichocki N."/>
            <person name="Clum A."/>
            <person name="Dockter R.B."/>
            <person name="Fauchery L."/>
            <person name="Guy J."/>
            <person name="Iotti M."/>
            <person name="Le Tacon F."/>
            <person name="Lindquist E.A."/>
            <person name="Lipzen A."/>
            <person name="Malagnac F."/>
            <person name="Mello A."/>
            <person name="Molinier V."/>
            <person name="Miyauchi S."/>
            <person name="Poulain J."/>
            <person name="Riccioni C."/>
            <person name="Rubini A."/>
            <person name="Sitrit Y."/>
            <person name="Splivallo R."/>
            <person name="Traeger S."/>
            <person name="Wang M."/>
            <person name="Zifcakova L."/>
            <person name="Wipf D."/>
            <person name="Zambonelli A."/>
            <person name="Paolocci F."/>
            <person name="Nowrousian M."/>
            <person name="Ottonello S."/>
            <person name="Baldrian P."/>
            <person name="Spatafora J.W."/>
            <person name="Henrissat B."/>
            <person name="Nagy L.G."/>
            <person name="Aury J.M."/>
            <person name="Wincker P."/>
            <person name="Grigoriev I.V."/>
            <person name="Bonfante P."/>
            <person name="Martin F.M."/>
        </authorList>
    </citation>
    <scope>NUCLEOTIDE SEQUENCE [LARGE SCALE GENOMIC DNA]</scope>
    <source>
        <strain evidence="3 4">120613-1</strain>
    </source>
</reference>
<dbReference type="AlphaFoldDB" id="A0A3N4K172"/>
<name>A0A3N4K172_9PEZI</name>
<keyword evidence="1" id="KW-0175">Coiled coil</keyword>
<keyword evidence="4" id="KW-1185">Reference proteome</keyword>
<protein>
    <submittedName>
        <fullName evidence="3">Uncharacterized protein</fullName>
    </submittedName>
</protein>
<evidence type="ECO:0000256" key="2">
    <source>
        <dbReference type="SAM" id="MobiDB-lite"/>
    </source>
</evidence>
<evidence type="ECO:0000313" key="4">
    <source>
        <dbReference type="Proteomes" id="UP000276215"/>
    </source>
</evidence>
<feature type="region of interest" description="Disordered" evidence="2">
    <location>
        <begin position="358"/>
        <end position="385"/>
    </location>
</feature>
<dbReference type="EMBL" id="ML120386">
    <property type="protein sequence ID" value="RPA99654.1"/>
    <property type="molecule type" value="Genomic_DNA"/>
</dbReference>
<sequence>MQHSYSENSVWTKDEVERLIQWFEDPANQQKMKKGSGITKKMIVSEIAAQIPTKEAVKVSYKYDNLMKSYRAAAKLNNQTGWGLSEQDLDEGHRCLRERILGDRPNVRPPILFDSGANVHETAVAVEQLLGALGNGNHHYVPEQDRQQLTGLAEDQGSLHLGEDYGSGQSIRGGTELGGGLIARELEEVRSYDSSQGRSMSSERGEEECVIGGGERERVIGQEEVRNNDGEVRLADVSGGSGSGGRDLQTQSAIRGPRRQRFPELLQEDDDRVGGVSGTQKRRKGTSNALVDAVGILASARAEGDEKKYSFLDKHLVQQGELRQQEIELEREKLELERERARAEQRRTDLLILQLRASMGGKKDGRRRSQSGQDDMEQDLNQLDL</sequence>
<feature type="compositionally biased region" description="Basic and acidic residues" evidence="2">
    <location>
        <begin position="214"/>
        <end position="234"/>
    </location>
</feature>
<feature type="region of interest" description="Disordered" evidence="2">
    <location>
        <begin position="189"/>
        <end position="285"/>
    </location>
</feature>
<dbReference type="Proteomes" id="UP000276215">
    <property type="component" value="Unassembled WGS sequence"/>
</dbReference>
<gene>
    <name evidence="3" type="ORF">L873DRAFT_1789573</name>
</gene>
<evidence type="ECO:0000313" key="3">
    <source>
        <dbReference type="EMBL" id="RPA99654.1"/>
    </source>
</evidence>
<dbReference type="STRING" id="1336337.A0A3N4K172"/>
<evidence type="ECO:0000256" key="1">
    <source>
        <dbReference type="SAM" id="Coils"/>
    </source>
</evidence>
<feature type="coiled-coil region" evidence="1">
    <location>
        <begin position="317"/>
        <end position="353"/>
    </location>
</feature>